<dbReference type="PANTHER" id="PTHR15454:SF35">
    <property type="entry name" value="NISCHARIN"/>
    <property type="match status" value="1"/>
</dbReference>
<dbReference type="PROSITE" id="PS51450">
    <property type="entry name" value="LRR"/>
    <property type="match status" value="2"/>
</dbReference>
<dbReference type="AlphaFoldDB" id="A0A6S7KJI1"/>
<reference evidence="3" key="1">
    <citation type="submission" date="2020-04" db="EMBL/GenBank/DDBJ databases">
        <authorList>
            <person name="Alioto T."/>
            <person name="Alioto T."/>
            <person name="Gomez Garrido J."/>
        </authorList>
    </citation>
    <scope>NUCLEOTIDE SEQUENCE</scope>
    <source>
        <strain evidence="3">A484AB</strain>
    </source>
</reference>
<keyword evidence="4" id="KW-1185">Reference proteome</keyword>
<keyword evidence="2" id="KW-0677">Repeat</keyword>
<dbReference type="InterPro" id="IPR036871">
    <property type="entry name" value="PX_dom_sf"/>
</dbReference>
<name>A0A6S7KJI1_PARCT</name>
<dbReference type="Pfam" id="PF00787">
    <property type="entry name" value="PX"/>
    <property type="match status" value="1"/>
</dbReference>
<proteinExistence type="predicted"/>
<dbReference type="OrthoDB" id="430293at2759"/>
<dbReference type="PROSITE" id="PS50195">
    <property type="entry name" value="PX"/>
    <property type="match status" value="1"/>
</dbReference>
<dbReference type="SUPFAM" id="SSF52058">
    <property type="entry name" value="L domain-like"/>
    <property type="match status" value="1"/>
</dbReference>
<dbReference type="Proteomes" id="UP001152795">
    <property type="component" value="Unassembled WGS sequence"/>
</dbReference>
<dbReference type="PRINTS" id="PR00019">
    <property type="entry name" value="LEURICHRPT"/>
</dbReference>
<dbReference type="InterPro" id="IPR001611">
    <property type="entry name" value="Leu-rich_rpt"/>
</dbReference>
<evidence type="ECO:0000256" key="1">
    <source>
        <dbReference type="ARBA" id="ARBA00022614"/>
    </source>
</evidence>
<comment type="caution">
    <text evidence="3">The sequence shown here is derived from an EMBL/GenBank/DDBJ whole genome shotgun (WGS) entry which is preliminary data.</text>
</comment>
<dbReference type="EMBL" id="CACRXK020030629">
    <property type="protein sequence ID" value="CAB4042691.1"/>
    <property type="molecule type" value="Genomic_DNA"/>
</dbReference>
<dbReference type="Gene3D" id="3.80.10.10">
    <property type="entry name" value="Ribonuclease Inhibitor"/>
    <property type="match status" value="1"/>
</dbReference>
<accession>A0A6S7KJI1</accession>
<dbReference type="GO" id="GO:0035091">
    <property type="term" value="F:phosphatidylinositol binding"/>
    <property type="evidence" value="ECO:0007669"/>
    <property type="project" value="InterPro"/>
</dbReference>
<dbReference type="InterPro" id="IPR032675">
    <property type="entry name" value="LRR_dom_sf"/>
</dbReference>
<gene>
    <name evidence="3" type="ORF">PACLA_8A088671</name>
</gene>
<dbReference type="InterPro" id="IPR025875">
    <property type="entry name" value="Leu-rich_rpt_4"/>
</dbReference>
<dbReference type="GO" id="GO:0005737">
    <property type="term" value="C:cytoplasm"/>
    <property type="evidence" value="ECO:0007669"/>
    <property type="project" value="TreeGrafter"/>
</dbReference>
<keyword evidence="1" id="KW-0433">Leucine-rich repeat</keyword>
<protein>
    <submittedName>
        <fullName evidence="3">Nischarin-like isoform X1</fullName>
    </submittedName>
</protein>
<organism evidence="3 4">
    <name type="scientific">Paramuricea clavata</name>
    <name type="common">Red gorgonian</name>
    <name type="synonym">Violescent sea-whip</name>
    <dbReference type="NCBI Taxonomy" id="317549"/>
    <lineage>
        <taxon>Eukaryota</taxon>
        <taxon>Metazoa</taxon>
        <taxon>Cnidaria</taxon>
        <taxon>Anthozoa</taxon>
        <taxon>Octocorallia</taxon>
        <taxon>Malacalcyonacea</taxon>
        <taxon>Plexauridae</taxon>
        <taxon>Paramuricea</taxon>
    </lineage>
</organism>
<evidence type="ECO:0000313" key="4">
    <source>
        <dbReference type="Proteomes" id="UP001152795"/>
    </source>
</evidence>
<evidence type="ECO:0000256" key="2">
    <source>
        <dbReference type="ARBA" id="ARBA00022737"/>
    </source>
</evidence>
<feature type="non-terminal residue" evidence="3">
    <location>
        <position position="260"/>
    </location>
</feature>
<dbReference type="Pfam" id="PF12799">
    <property type="entry name" value="LRR_4"/>
    <property type="match status" value="1"/>
</dbReference>
<dbReference type="InterPro" id="IPR001683">
    <property type="entry name" value="PX_dom"/>
</dbReference>
<evidence type="ECO:0000313" key="3">
    <source>
        <dbReference type="EMBL" id="CAB4042691.1"/>
    </source>
</evidence>
<dbReference type="PANTHER" id="PTHR15454">
    <property type="entry name" value="NISCHARIN RELATED"/>
    <property type="match status" value="1"/>
</dbReference>
<feature type="non-terminal residue" evidence="3">
    <location>
        <position position="1"/>
    </location>
</feature>
<dbReference type="SUPFAM" id="SSF64268">
    <property type="entry name" value="PX domain"/>
    <property type="match status" value="1"/>
</dbReference>
<dbReference type="Gene3D" id="3.30.1520.10">
    <property type="entry name" value="Phox-like domain"/>
    <property type="match status" value="1"/>
</dbReference>
<sequence length="260" mass="29746">LTKQFPILEKTTFPPKKLFGNFDPTHVEKRRICLQAYLQDIVTQLGKIPRVLQIFLEFHIYDVLAVTQTLAEELFKIGDSILASEEIFVVTPLQLYCISKRLKLPIPTCGGEGYHYDVGNLYDIVYCVQSLKIVEDDEHNLNNFSDEEISYDLSLFKNLKILQISKGNIESLQGTFHLQENLQKLSVHNSLHLLKTLLHELVRLDLSYNKIEEIAHLQDLPNLRELNLSFNEIENLDSVNTKLGNITSLRLAGNKLSNVG</sequence>